<dbReference type="eggNOG" id="ENOG502RMB5">
    <property type="taxonomic scope" value="Eukaryota"/>
</dbReference>
<evidence type="ECO:0000313" key="2">
    <source>
        <dbReference type="Proteomes" id="UP000001997"/>
    </source>
</evidence>
<dbReference type="KEGG" id="pgu:PGUG_03964"/>
<dbReference type="HOGENOM" id="CLU_1001539_0_0_1"/>
<dbReference type="GeneID" id="5125116"/>
<dbReference type="VEuPathDB" id="FungiDB:PGUG_03964"/>
<accession>A5DL13</accession>
<dbReference type="InParanoid" id="A5DL13"/>
<evidence type="ECO:0000313" key="1">
    <source>
        <dbReference type="EMBL" id="EDK39866.2"/>
    </source>
</evidence>
<protein>
    <submittedName>
        <fullName evidence="1">Uncharacterized protein</fullName>
    </submittedName>
</protein>
<keyword evidence="2" id="KW-1185">Reference proteome</keyword>
<dbReference type="RefSeq" id="XP_001483235.2">
    <property type="nucleotide sequence ID" value="XM_001483185.1"/>
</dbReference>
<dbReference type="AlphaFoldDB" id="A5DL13"/>
<dbReference type="Proteomes" id="UP000001997">
    <property type="component" value="Unassembled WGS sequence"/>
</dbReference>
<dbReference type="OrthoDB" id="4084018at2759"/>
<dbReference type="OMA" id="DWENASM"/>
<gene>
    <name evidence="1" type="ORF">PGUG_03964</name>
</gene>
<proteinExistence type="predicted"/>
<dbReference type="EMBL" id="CH408159">
    <property type="protein sequence ID" value="EDK39866.2"/>
    <property type="molecule type" value="Genomic_DNA"/>
</dbReference>
<name>A5DL13_PICGU</name>
<organism evidence="1 2">
    <name type="scientific">Meyerozyma guilliermondii (strain ATCC 6260 / CBS 566 / DSM 6381 / JCM 1539 / NBRC 10279 / NRRL Y-324)</name>
    <name type="common">Yeast</name>
    <name type="synonym">Candida guilliermondii</name>
    <dbReference type="NCBI Taxonomy" id="294746"/>
    <lineage>
        <taxon>Eukaryota</taxon>
        <taxon>Fungi</taxon>
        <taxon>Dikarya</taxon>
        <taxon>Ascomycota</taxon>
        <taxon>Saccharomycotina</taxon>
        <taxon>Pichiomycetes</taxon>
        <taxon>Debaryomycetaceae</taxon>
        <taxon>Meyerozyma</taxon>
    </lineage>
</organism>
<sequence>MSAKSKFQRSIFMRMSIYAQNAHTMEPTADEVYERRLKKDIEKMEAFLAQAETAEALLQRRVQQTNVDPKIDTIALHHAASKLSYIPEKGDVLGMATASVKTQELVDESRDAYVHLKTFAKDRHEISETYRQLLDDYGEVTQAIDYELKNERSQHAEEEPSLDIKHQLDILDRKLVGASEHEQTLTKHLKRLVVTSLMIEGWDRDSIEFKEGSSMCMQLVQQLVQAAVDSQITEQPQWVNVRPDAVLQKFITQLMLGDMIYVEEVNGVQRLRLREYGL</sequence>
<reference evidence="1 2" key="1">
    <citation type="journal article" date="2009" name="Nature">
        <title>Evolution of pathogenicity and sexual reproduction in eight Candida genomes.</title>
        <authorList>
            <person name="Butler G."/>
            <person name="Rasmussen M.D."/>
            <person name="Lin M.F."/>
            <person name="Santos M.A."/>
            <person name="Sakthikumar S."/>
            <person name="Munro C.A."/>
            <person name="Rheinbay E."/>
            <person name="Grabherr M."/>
            <person name="Forche A."/>
            <person name="Reedy J.L."/>
            <person name="Agrafioti I."/>
            <person name="Arnaud M.B."/>
            <person name="Bates S."/>
            <person name="Brown A.J."/>
            <person name="Brunke S."/>
            <person name="Costanzo M.C."/>
            <person name="Fitzpatrick D.A."/>
            <person name="de Groot P.W."/>
            <person name="Harris D."/>
            <person name="Hoyer L.L."/>
            <person name="Hube B."/>
            <person name="Klis F.M."/>
            <person name="Kodira C."/>
            <person name="Lennard N."/>
            <person name="Logue M.E."/>
            <person name="Martin R."/>
            <person name="Neiman A.M."/>
            <person name="Nikolaou E."/>
            <person name="Quail M.A."/>
            <person name="Quinn J."/>
            <person name="Santos M.C."/>
            <person name="Schmitzberger F.F."/>
            <person name="Sherlock G."/>
            <person name="Shah P."/>
            <person name="Silverstein K.A."/>
            <person name="Skrzypek M.S."/>
            <person name="Soll D."/>
            <person name="Staggs R."/>
            <person name="Stansfield I."/>
            <person name="Stumpf M.P."/>
            <person name="Sudbery P.E."/>
            <person name="Srikantha T."/>
            <person name="Zeng Q."/>
            <person name="Berman J."/>
            <person name="Berriman M."/>
            <person name="Heitman J."/>
            <person name="Gow N.A."/>
            <person name="Lorenz M.C."/>
            <person name="Birren B.W."/>
            <person name="Kellis M."/>
            <person name="Cuomo C.A."/>
        </authorList>
    </citation>
    <scope>NUCLEOTIDE SEQUENCE [LARGE SCALE GENOMIC DNA]</scope>
    <source>
        <strain evidence="2">ATCC 6260 / CBS 566 / DSM 6381 / JCM 1539 / NBRC 10279 / NRRL Y-324</strain>
    </source>
</reference>